<evidence type="ECO:0000256" key="1">
    <source>
        <dbReference type="SAM" id="MobiDB-lite"/>
    </source>
</evidence>
<dbReference type="GO" id="GO:0004930">
    <property type="term" value="F:G protein-coupled receptor activity"/>
    <property type="evidence" value="ECO:0007669"/>
    <property type="project" value="InterPro"/>
</dbReference>
<comment type="caution">
    <text evidence="3">The sequence shown here is derived from an EMBL/GenBank/DDBJ whole genome shotgun (WGS) entry which is preliminary data.</text>
</comment>
<gene>
    <name evidence="3" type="ORF">DAT39_008005</name>
</gene>
<evidence type="ECO:0000313" key="3">
    <source>
        <dbReference type="EMBL" id="KAF5902276.1"/>
    </source>
</evidence>
<accession>A0A8J4TQ63</accession>
<dbReference type="OrthoDB" id="1100386at2759"/>
<protein>
    <submittedName>
        <fullName evidence="3">Adhesion G protein-coupled receptor L3-like isoform X1</fullName>
    </submittedName>
</protein>
<keyword evidence="4" id="KW-1185">Reference proteome</keyword>
<feature type="domain" description="GPCR family 2 latrophilin C-terminal" evidence="2">
    <location>
        <begin position="3"/>
        <end position="59"/>
    </location>
</feature>
<dbReference type="AlphaFoldDB" id="A0A8J4TQ63"/>
<evidence type="ECO:0000259" key="2">
    <source>
        <dbReference type="Pfam" id="PF02354"/>
    </source>
</evidence>
<dbReference type="GO" id="GO:0016020">
    <property type="term" value="C:membrane"/>
    <property type="evidence" value="ECO:0007669"/>
    <property type="project" value="InterPro"/>
</dbReference>
<sequence length="59" mass="6596">MADGDDVYYKSMPNLGSRNHIQELQSYYHMGRGGSDGFIAPPEKDDSSPEEQPQDPSHL</sequence>
<proteinExistence type="predicted"/>
<keyword evidence="3" id="KW-0675">Receptor</keyword>
<dbReference type="InterPro" id="IPR003334">
    <property type="entry name" value="GPCR_2_latrophilin_rcpt_C"/>
</dbReference>
<name>A0A8J4TQ63_CLAMG</name>
<dbReference type="Pfam" id="PF02354">
    <property type="entry name" value="Latrophilin"/>
    <property type="match status" value="1"/>
</dbReference>
<evidence type="ECO:0000313" key="4">
    <source>
        <dbReference type="Proteomes" id="UP000727407"/>
    </source>
</evidence>
<organism evidence="3 4">
    <name type="scientific">Clarias magur</name>
    <name type="common">Asian catfish</name>
    <name type="synonym">Macropteronotus magur</name>
    <dbReference type="NCBI Taxonomy" id="1594786"/>
    <lineage>
        <taxon>Eukaryota</taxon>
        <taxon>Metazoa</taxon>
        <taxon>Chordata</taxon>
        <taxon>Craniata</taxon>
        <taxon>Vertebrata</taxon>
        <taxon>Euteleostomi</taxon>
        <taxon>Actinopterygii</taxon>
        <taxon>Neopterygii</taxon>
        <taxon>Teleostei</taxon>
        <taxon>Ostariophysi</taxon>
        <taxon>Siluriformes</taxon>
        <taxon>Clariidae</taxon>
        <taxon>Clarias</taxon>
    </lineage>
</organism>
<reference evidence="3" key="1">
    <citation type="submission" date="2020-07" db="EMBL/GenBank/DDBJ databases">
        <title>Clarias magur genome sequencing, assembly and annotation.</title>
        <authorList>
            <person name="Kushwaha B."/>
            <person name="Kumar R."/>
            <person name="Das P."/>
            <person name="Joshi C.G."/>
            <person name="Kumar D."/>
            <person name="Nagpure N.S."/>
            <person name="Pandey M."/>
            <person name="Agarwal S."/>
            <person name="Srivastava S."/>
            <person name="Singh M."/>
            <person name="Sahoo L."/>
            <person name="Jayasankar P."/>
            <person name="Meher P.K."/>
            <person name="Koringa P.G."/>
            <person name="Iquebal M.A."/>
            <person name="Das S.P."/>
            <person name="Bit A."/>
            <person name="Patnaik S."/>
            <person name="Patel N."/>
            <person name="Shah T.M."/>
            <person name="Hinsu A."/>
            <person name="Jena J.K."/>
        </authorList>
    </citation>
    <scope>NUCLEOTIDE SEQUENCE</scope>
    <source>
        <strain evidence="3">CIFAMagur01</strain>
        <tissue evidence="3">Testis</tissue>
    </source>
</reference>
<feature type="non-terminal residue" evidence="3">
    <location>
        <position position="59"/>
    </location>
</feature>
<dbReference type="EMBL" id="QNUK01000094">
    <property type="protein sequence ID" value="KAF5902276.1"/>
    <property type="molecule type" value="Genomic_DNA"/>
</dbReference>
<feature type="region of interest" description="Disordered" evidence="1">
    <location>
        <begin position="27"/>
        <end position="59"/>
    </location>
</feature>
<dbReference type="Proteomes" id="UP000727407">
    <property type="component" value="Unassembled WGS sequence"/>
</dbReference>